<comment type="caution">
    <text evidence="8">The sequence shown here is derived from an EMBL/GenBank/DDBJ whole genome shotgun (WGS) entry which is preliminary data.</text>
</comment>
<dbReference type="PROSITE" id="PS51900">
    <property type="entry name" value="CB"/>
    <property type="match status" value="1"/>
</dbReference>
<dbReference type="InterPro" id="IPR050090">
    <property type="entry name" value="Tyrosine_recombinase_XerCD"/>
</dbReference>
<evidence type="ECO:0000256" key="5">
    <source>
        <dbReference type="PROSITE-ProRule" id="PRU01248"/>
    </source>
</evidence>
<dbReference type="PANTHER" id="PTHR30349">
    <property type="entry name" value="PHAGE INTEGRASE-RELATED"/>
    <property type="match status" value="1"/>
</dbReference>
<evidence type="ECO:0000313" key="8">
    <source>
        <dbReference type="EMBL" id="GAA1513531.1"/>
    </source>
</evidence>
<proteinExistence type="inferred from homology"/>
<name>A0ABN2A8A5_9MICO</name>
<dbReference type="InterPro" id="IPR028259">
    <property type="entry name" value="AP2-like_int_N"/>
</dbReference>
<keyword evidence="2" id="KW-0229">DNA integration</keyword>
<keyword evidence="3 5" id="KW-0238">DNA-binding</keyword>
<protein>
    <recommendedName>
        <fullName evidence="10">Site-specific integrase</fullName>
    </recommendedName>
</protein>
<dbReference type="PROSITE" id="PS51898">
    <property type="entry name" value="TYR_RECOMBINASE"/>
    <property type="match status" value="1"/>
</dbReference>
<dbReference type="InterPro" id="IPR002104">
    <property type="entry name" value="Integrase_catalytic"/>
</dbReference>
<evidence type="ECO:0000259" key="6">
    <source>
        <dbReference type="PROSITE" id="PS51898"/>
    </source>
</evidence>
<evidence type="ECO:0000256" key="1">
    <source>
        <dbReference type="ARBA" id="ARBA00008857"/>
    </source>
</evidence>
<dbReference type="InterPro" id="IPR044068">
    <property type="entry name" value="CB"/>
</dbReference>
<evidence type="ECO:0000259" key="7">
    <source>
        <dbReference type="PROSITE" id="PS51900"/>
    </source>
</evidence>
<evidence type="ECO:0008006" key="10">
    <source>
        <dbReference type="Google" id="ProtNLM"/>
    </source>
</evidence>
<dbReference type="Gene3D" id="1.10.443.10">
    <property type="entry name" value="Intergrase catalytic core"/>
    <property type="match status" value="1"/>
</dbReference>
<dbReference type="InterPro" id="IPR010998">
    <property type="entry name" value="Integrase_recombinase_N"/>
</dbReference>
<evidence type="ECO:0000256" key="3">
    <source>
        <dbReference type="ARBA" id="ARBA00023125"/>
    </source>
</evidence>
<sequence length="365" mass="41109">MATITPYETRAGRRYRVRYRKPDGKQTDKRGFTTKRDAQMFLNSVEVDKSQGTYIDPTAGRTRVRDLWPIYEAGVHGLKPTTLYSKEIAWRLRVQPAFGEREVSSIRPSEVMTWVSGMIGEGSSRETIAAATTVLRGIFDIAVADRLVPASPMGAVRLPKKRRKRKVYLTHQDVKRLAEASKYPEFVYTLAYCGLRWGEAAGLKVGDVDVKRRRLHLRDNVTEVGGKSWQEGTLKNHEARSVAIPPFLMTMYRPMLLRPEGDRMFVTETGNVMLNSRSTKSWKSQNKSEGWFTRAKKAAGLEITPHDLRHTAASLSVSSGANVKVVQRMLGHKSAGMTLDTYAELWDDDLDTVATSLDRARSEAI</sequence>
<dbReference type="EMBL" id="BAAALX010000009">
    <property type="protein sequence ID" value="GAA1513531.1"/>
    <property type="molecule type" value="Genomic_DNA"/>
</dbReference>
<evidence type="ECO:0000256" key="2">
    <source>
        <dbReference type="ARBA" id="ARBA00022908"/>
    </source>
</evidence>
<dbReference type="Pfam" id="PF14659">
    <property type="entry name" value="Phage_int_SAM_3"/>
    <property type="match status" value="1"/>
</dbReference>
<dbReference type="InterPro" id="IPR004107">
    <property type="entry name" value="Integrase_SAM-like_N"/>
</dbReference>
<organism evidence="8 9">
    <name type="scientific">Brevibacterium permense</name>
    <dbReference type="NCBI Taxonomy" id="234834"/>
    <lineage>
        <taxon>Bacteria</taxon>
        <taxon>Bacillati</taxon>
        <taxon>Actinomycetota</taxon>
        <taxon>Actinomycetes</taxon>
        <taxon>Micrococcales</taxon>
        <taxon>Brevibacteriaceae</taxon>
        <taxon>Brevibacterium</taxon>
    </lineage>
</organism>
<evidence type="ECO:0000313" key="9">
    <source>
        <dbReference type="Proteomes" id="UP001500177"/>
    </source>
</evidence>
<dbReference type="InterPro" id="IPR013762">
    <property type="entry name" value="Integrase-like_cat_sf"/>
</dbReference>
<dbReference type="PANTHER" id="PTHR30349:SF64">
    <property type="entry name" value="PROPHAGE INTEGRASE INTD-RELATED"/>
    <property type="match status" value="1"/>
</dbReference>
<dbReference type="Gene3D" id="1.10.150.130">
    <property type="match status" value="1"/>
</dbReference>
<reference evidence="8 9" key="1">
    <citation type="journal article" date="2019" name="Int. J. Syst. Evol. Microbiol.">
        <title>The Global Catalogue of Microorganisms (GCM) 10K type strain sequencing project: providing services to taxonomists for standard genome sequencing and annotation.</title>
        <authorList>
            <consortium name="The Broad Institute Genomics Platform"/>
            <consortium name="The Broad Institute Genome Sequencing Center for Infectious Disease"/>
            <person name="Wu L."/>
            <person name="Ma J."/>
        </authorList>
    </citation>
    <scope>NUCLEOTIDE SEQUENCE [LARGE SCALE GENOMIC DNA]</scope>
    <source>
        <strain evidence="8 9">JCM 13318</strain>
    </source>
</reference>
<keyword evidence="4" id="KW-0233">DNA recombination</keyword>
<keyword evidence="9" id="KW-1185">Reference proteome</keyword>
<dbReference type="CDD" id="cd01189">
    <property type="entry name" value="INT_ICEBs1_C_like"/>
    <property type="match status" value="1"/>
</dbReference>
<dbReference type="SUPFAM" id="SSF56349">
    <property type="entry name" value="DNA breaking-rejoining enzymes"/>
    <property type="match status" value="1"/>
</dbReference>
<dbReference type="InterPro" id="IPR011010">
    <property type="entry name" value="DNA_brk_join_enz"/>
</dbReference>
<dbReference type="Pfam" id="PF00589">
    <property type="entry name" value="Phage_integrase"/>
    <property type="match status" value="1"/>
</dbReference>
<feature type="domain" description="Core-binding (CB)" evidence="7">
    <location>
        <begin position="54"/>
        <end position="143"/>
    </location>
</feature>
<dbReference type="RefSeq" id="WP_173151267.1">
    <property type="nucleotide sequence ID" value="NZ_BAAALX010000009.1"/>
</dbReference>
<evidence type="ECO:0000256" key="4">
    <source>
        <dbReference type="ARBA" id="ARBA00023172"/>
    </source>
</evidence>
<comment type="similarity">
    <text evidence="1">Belongs to the 'phage' integrase family.</text>
</comment>
<dbReference type="Pfam" id="PF14657">
    <property type="entry name" value="Arm-DNA-bind_4"/>
    <property type="match status" value="1"/>
</dbReference>
<gene>
    <name evidence="8" type="ORF">GCM10009690_15560</name>
</gene>
<dbReference type="Proteomes" id="UP001500177">
    <property type="component" value="Unassembled WGS sequence"/>
</dbReference>
<accession>A0ABN2A8A5</accession>
<feature type="domain" description="Tyr recombinase" evidence="6">
    <location>
        <begin position="164"/>
        <end position="355"/>
    </location>
</feature>